<evidence type="ECO:0000256" key="1">
    <source>
        <dbReference type="SAM" id="MobiDB-lite"/>
    </source>
</evidence>
<keyword evidence="4" id="KW-1185">Reference proteome</keyword>
<keyword evidence="2" id="KW-0732">Signal</keyword>
<feature type="chain" id="PRO_5025441547" evidence="2">
    <location>
        <begin position="20"/>
        <end position="343"/>
    </location>
</feature>
<protein>
    <submittedName>
        <fullName evidence="3">Uncharacterized protein</fullName>
    </submittedName>
</protein>
<gene>
    <name evidence="3" type="ORF">CERZMDRAFT_84513</name>
</gene>
<dbReference type="Proteomes" id="UP000799539">
    <property type="component" value="Unassembled WGS sequence"/>
</dbReference>
<dbReference type="AlphaFoldDB" id="A0A6A6FHQ3"/>
<proteinExistence type="predicted"/>
<name>A0A6A6FHQ3_9PEZI</name>
<evidence type="ECO:0000256" key="2">
    <source>
        <dbReference type="SAM" id="SignalP"/>
    </source>
</evidence>
<sequence>MFNFIEILAGAAAFSSVVAAGSPAGYGAPTYEAEKPHYEGDKPSYGGEKPAYGAEKPSYEAEKHHYEAVKPSYEAEKPYYQAEKPSYEAEKPHYEAEKPEYYPTKSAYHEAPKYGQGYPSKPYYPTTIITTTYPATTTTVTISTSTSTTSTTSTSTTTTTSPIVQPTPNIIYISNIVTDAVTVDGLLAIGDVAFVAQDGDLAQDLLAFGSPLTTQPDNFFTTPNPETGDGFALFDASTQQYAVANLANPYPTTTEGATAYYIFFNDVANAVGGDDIFIDVATTGEGEPLLLTLSYTVPEGGLGLGLLHVCPGNSLDEVLVIALETLDECTEIELSYVASAGQD</sequence>
<evidence type="ECO:0000313" key="3">
    <source>
        <dbReference type="EMBL" id="KAF2212913.1"/>
    </source>
</evidence>
<feature type="signal peptide" evidence="2">
    <location>
        <begin position="1"/>
        <end position="19"/>
    </location>
</feature>
<dbReference type="OrthoDB" id="3650034at2759"/>
<evidence type="ECO:0000313" key="4">
    <source>
        <dbReference type="Proteomes" id="UP000799539"/>
    </source>
</evidence>
<accession>A0A6A6FHQ3</accession>
<feature type="region of interest" description="Disordered" evidence="1">
    <location>
        <begin position="35"/>
        <end position="56"/>
    </location>
</feature>
<dbReference type="EMBL" id="ML992672">
    <property type="protein sequence ID" value="KAF2212913.1"/>
    <property type="molecule type" value="Genomic_DNA"/>
</dbReference>
<reference evidence="3" key="1">
    <citation type="journal article" date="2020" name="Stud. Mycol.">
        <title>101 Dothideomycetes genomes: a test case for predicting lifestyles and emergence of pathogens.</title>
        <authorList>
            <person name="Haridas S."/>
            <person name="Albert R."/>
            <person name="Binder M."/>
            <person name="Bloem J."/>
            <person name="Labutti K."/>
            <person name="Salamov A."/>
            <person name="Andreopoulos B."/>
            <person name="Baker S."/>
            <person name="Barry K."/>
            <person name="Bills G."/>
            <person name="Bluhm B."/>
            <person name="Cannon C."/>
            <person name="Castanera R."/>
            <person name="Culley D."/>
            <person name="Daum C."/>
            <person name="Ezra D."/>
            <person name="Gonzalez J."/>
            <person name="Henrissat B."/>
            <person name="Kuo A."/>
            <person name="Liang C."/>
            <person name="Lipzen A."/>
            <person name="Lutzoni F."/>
            <person name="Magnuson J."/>
            <person name="Mondo S."/>
            <person name="Nolan M."/>
            <person name="Ohm R."/>
            <person name="Pangilinan J."/>
            <person name="Park H.-J."/>
            <person name="Ramirez L."/>
            <person name="Alfaro M."/>
            <person name="Sun H."/>
            <person name="Tritt A."/>
            <person name="Yoshinaga Y."/>
            <person name="Zwiers L.-H."/>
            <person name="Turgeon B."/>
            <person name="Goodwin S."/>
            <person name="Spatafora J."/>
            <person name="Crous P."/>
            <person name="Grigoriev I."/>
        </authorList>
    </citation>
    <scope>NUCLEOTIDE SEQUENCE</scope>
    <source>
        <strain evidence="3">SCOH1-5</strain>
    </source>
</reference>
<organism evidence="3 4">
    <name type="scientific">Cercospora zeae-maydis SCOH1-5</name>
    <dbReference type="NCBI Taxonomy" id="717836"/>
    <lineage>
        <taxon>Eukaryota</taxon>
        <taxon>Fungi</taxon>
        <taxon>Dikarya</taxon>
        <taxon>Ascomycota</taxon>
        <taxon>Pezizomycotina</taxon>
        <taxon>Dothideomycetes</taxon>
        <taxon>Dothideomycetidae</taxon>
        <taxon>Mycosphaerellales</taxon>
        <taxon>Mycosphaerellaceae</taxon>
        <taxon>Cercospora</taxon>
    </lineage>
</organism>